<dbReference type="Pfam" id="PF13192">
    <property type="entry name" value="Thioredoxin_3"/>
    <property type="match status" value="1"/>
</dbReference>
<dbReference type="Proteomes" id="UP000280960">
    <property type="component" value="Chromosome"/>
</dbReference>
<evidence type="ECO:0000313" key="5">
    <source>
        <dbReference type="Proteomes" id="UP000280960"/>
    </source>
</evidence>
<dbReference type="InterPro" id="IPR012336">
    <property type="entry name" value="Thioredoxin-like_fold"/>
</dbReference>
<dbReference type="PANTHER" id="PTHR36450">
    <property type="entry name" value="THIOREDOXIN"/>
    <property type="match status" value="1"/>
</dbReference>
<dbReference type="PIRSF" id="PIRSF037031">
    <property type="entry name" value="Redox_disulphide_2"/>
    <property type="match status" value="1"/>
</dbReference>
<name>A0A3G2R8J8_9FIRM</name>
<feature type="active site" description="Nucleophile" evidence="1">
    <location>
        <position position="13"/>
    </location>
</feature>
<evidence type="ECO:0000313" key="4">
    <source>
        <dbReference type="EMBL" id="AYO31733.1"/>
    </source>
</evidence>
<feature type="disulfide bond" description="Redox-active" evidence="2">
    <location>
        <begin position="10"/>
        <end position="13"/>
    </location>
</feature>
<dbReference type="SUPFAM" id="SSF52833">
    <property type="entry name" value="Thioredoxin-like"/>
    <property type="match status" value="1"/>
</dbReference>
<dbReference type="InterPro" id="IPR036249">
    <property type="entry name" value="Thioredoxin-like_sf"/>
</dbReference>
<keyword evidence="2" id="KW-1015">Disulfide bond</keyword>
<dbReference type="RefSeq" id="WP_120767461.1">
    <property type="nucleotide sequence ID" value="NZ_CP033169.1"/>
</dbReference>
<evidence type="ECO:0000256" key="2">
    <source>
        <dbReference type="PIRSR" id="PIRSR037031-51"/>
    </source>
</evidence>
<proteinExistence type="predicted"/>
<dbReference type="EMBL" id="CP033169">
    <property type="protein sequence ID" value="AYO31733.1"/>
    <property type="molecule type" value="Genomic_DNA"/>
</dbReference>
<protein>
    <submittedName>
        <fullName evidence="4">Thioredoxin family protein</fullName>
    </submittedName>
</protein>
<evidence type="ECO:0000256" key="1">
    <source>
        <dbReference type="PIRSR" id="PIRSR037031-50"/>
    </source>
</evidence>
<keyword evidence="2" id="KW-0676">Redox-active center</keyword>
<accession>A0A3G2R8J8</accession>
<reference evidence="4 5" key="1">
    <citation type="submission" date="2018-10" db="EMBL/GenBank/DDBJ databases">
        <authorList>
            <person name="Zhang X."/>
        </authorList>
    </citation>
    <scope>NUCLEOTIDE SEQUENCE [LARGE SCALE GENOMIC DNA]</scope>
    <source>
        <strain evidence="4 5">SK-G1</strain>
    </source>
</reference>
<dbReference type="AlphaFoldDB" id="A0A3G2R8J8"/>
<dbReference type="PANTHER" id="PTHR36450:SF1">
    <property type="entry name" value="THIOREDOXIN"/>
    <property type="match status" value="1"/>
</dbReference>
<gene>
    <name evidence="4" type="ORF">D2962_15030</name>
</gene>
<evidence type="ECO:0000259" key="3">
    <source>
        <dbReference type="Pfam" id="PF13192"/>
    </source>
</evidence>
<feature type="domain" description="Thioredoxin-like fold" evidence="3">
    <location>
        <begin position="1"/>
        <end position="75"/>
    </location>
</feature>
<sequence>MDIKILGTGCPKCKALEKNTREALEELGIAADIEKVTEINKIMEYDIMFTPGLVIDGEVKSSGKVLDKDEIKKLITEANK</sequence>
<dbReference type="Gene3D" id="3.40.30.10">
    <property type="entry name" value="Glutaredoxin"/>
    <property type="match status" value="1"/>
</dbReference>
<feature type="active site" description="Nucleophile" evidence="1">
    <location>
        <position position="10"/>
    </location>
</feature>
<organism evidence="4 5">
    <name type="scientific">Biomaibacter acetigenes</name>
    <dbReference type="NCBI Taxonomy" id="2316383"/>
    <lineage>
        <taxon>Bacteria</taxon>
        <taxon>Bacillati</taxon>
        <taxon>Bacillota</taxon>
        <taxon>Clostridia</taxon>
        <taxon>Thermosediminibacterales</taxon>
        <taxon>Tepidanaerobacteraceae</taxon>
        <taxon>Biomaibacter</taxon>
    </lineage>
</organism>
<dbReference type="NCBIfam" id="TIGR00412">
    <property type="entry name" value="redox_disulf_2"/>
    <property type="match status" value="1"/>
</dbReference>
<dbReference type="InterPro" id="IPR005243">
    <property type="entry name" value="THIRX-like_proc"/>
</dbReference>
<keyword evidence="5" id="KW-1185">Reference proteome</keyword>
<dbReference type="KEGG" id="bacg:D2962_15030"/>